<evidence type="ECO:0000313" key="3">
    <source>
        <dbReference type="Proteomes" id="UP000308652"/>
    </source>
</evidence>
<evidence type="ECO:0000259" key="1">
    <source>
        <dbReference type="PROSITE" id="PS50097"/>
    </source>
</evidence>
<proteinExistence type="predicted"/>
<organism evidence="2 3">
    <name type="scientific">Crucibulum laeve</name>
    <dbReference type="NCBI Taxonomy" id="68775"/>
    <lineage>
        <taxon>Eukaryota</taxon>
        <taxon>Fungi</taxon>
        <taxon>Dikarya</taxon>
        <taxon>Basidiomycota</taxon>
        <taxon>Agaricomycotina</taxon>
        <taxon>Agaricomycetes</taxon>
        <taxon>Agaricomycetidae</taxon>
        <taxon>Agaricales</taxon>
        <taxon>Agaricineae</taxon>
        <taxon>Nidulariaceae</taxon>
        <taxon>Crucibulum</taxon>
    </lineage>
</organism>
<dbReference type="EMBL" id="ML213648">
    <property type="protein sequence ID" value="TFK33443.1"/>
    <property type="molecule type" value="Genomic_DNA"/>
</dbReference>
<dbReference type="Proteomes" id="UP000308652">
    <property type="component" value="Unassembled WGS sequence"/>
</dbReference>
<dbReference type="AlphaFoldDB" id="A0A5C3LMD7"/>
<accession>A0A5C3LMD7</accession>
<dbReference type="Pfam" id="PF00651">
    <property type="entry name" value="BTB"/>
    <property type="match status" value="1"/>
</dbReference>
<dbReference type="CDD" id="cd18186">
    <property type="entry name" value="BTB_POZ_ZBTB_KLHL-like"/>
    <property type="match status" value="1"/>
</dbReference>
<name>A0A5C3LMD7_9AGAR</name>
<dbReference type="SMART" id="SM00225">
    <property type="entry name" value="BTB"/>
    <property type="match status" value="1"/>
</dbReference>
<dbReference type="Gene3D" id="3.30.710.10">
    <property type="entry name" value="Potassium Channel Kv1.1, Chain A"/>
    <property type="match status" value="1"/>
</dbReference>
<dbReference type="OrthoDB" id="71307at2759"/>
<gene>
    <name evidence="2" type="ORF">BDQ12DRAFT_410810</name>
</gene>
<dbReference type="SUPFAM" id="SSF54695">
    <property type="entry name" value="POZ domain"/>
    <property type="match status" value="1"/>
</dbReference>
<dbReference type="PROSITE" id="PS50097">
    <property type="entry name" value="BTB"/>
    <property type="match status" value="1"/>
</dbReference>
<dbReference type="InterPro" id="IPR000210">
    <property type="entry name" value="BTB/POZ_dom"/>
</dbReference>
<dbReference type="STRING" id="68775.A0A5C3LMD7"/>
<dbReference type="InterPro" id="IPR011333">
    <property type="entry name" value="SKP1/BTB/POZ_sf"/>
</dbReference>
<evidence type="ECO:0000313" key="2">
    <source>
        <dbReference type="EMBL" id="TFK33443.1"/>
    </source>
</evidence>
<protein>
    <recommendedName>
        <fullName evidence="1">BTB domain-containing protein</fullName>
    </recommendedName>
</protein>
<keyword evidence="3" id="KW-1185">Reference proteome</keyword>
<sequence length="317" mass="35617">MAAASTLKVQEASSSSSFQKPSKVAKAPFDDTHADVILRTSDNIDFRVFSVVLSLASPFFKTMFKLPQAEKEENPVIPMSEESAILRTVLLFCYPGAEPTFDNLDELKEVMEVMSKYDMGSVGQRVRIHLLNFLEKEPLRVFAIAACYKWEDGARKAALRLLNEPVLTLIGTQIKELEYIPAAVYQRLLDFHRRCGCAAANLTKEPRWMDATCIWFTCTVSACPKHDMPLTLSDGQAHWTRRWFMNYLDSARVALEERPTKATITNSALMLPHVIKANSECSSCRVSAALDLTSFAHGLFSQEIDRALSKVELDLKL</sequence>
<feature type="domain" description="BTB" evidence="1">
    <location>
        <begin position="34"/>
        <end position="96"/>
    </location>
</feature>
<reference evidence="2 3" key="1">
    <citation type="journal article" date="2019" name="Nat. Ecol. Evol.">
        <title>Megaphylogeny resolves global patterns of mushroom evolution.</title>
        <authorList>
            <person name="Varga T."/>
            <person name="Krizsan K."/>
            <person name="Foldi C."/>
            <person name="Dima B."/>
            <person name="Sanchez-Garcia M."/>
            <person name="Sanchez-Ramirez S."/>
            <person name="Szollosi G.J."/>
            <person name="Szarkandi J.G."/>
            <person name="Papp V."/>
            <person name="Albert L."/>
            <person name="Andreopoulos W."/>
            <person name="Angelini C."/>
            <person name="Antonin V."/>
            <person name="Barry K.W."/>
            <person name="Bougher N.L."/>
            <person name="Buchanan P."/>
            <person name="Buyck B."/>
            <person name="Bense V."/>
            <person name="Catcheside P."/>
            <person name="Chovatia M."/>
            <person name="Cooper J."/>
            <person name="Damon W."/>
            <person name="Desjardin D."/>
            <person name="Finy P."/>
            <person name="Geml J."/>
            <person name="Haridas S."/>
            <person name="Hughes K."/>
            <person name="Justo A."/>
            <person name="Karasinski D."/>
            <person name="Kautmanova I."/>
            <person name="Kiss B."/>
            <person name="Kocsube S."/>
            <person name="Kotiranta H."/>
            <person name="LaButti K.M."/>
            <person name="Lechner B.E."/>
            <person name="Liimatainen K."/>
            <person name="Lipzen A."/>
            <person name="Lukacs Z."/>
            <person name="Mihaltcheva S."/>
            <person name="Morgado L.N."/>
            <person name="Niskanen T."/>
            <person name="Noordeloos M.E."/>
            <person name="Ohm R.A."/>
            <person name="Ortiz-Santana B."/>
            <person name="Ovrebo C."/>
            <person name="Racz N."/>
            <person name="Riley R."/>
            <person name="Savchenko A."/>
            <person name="Shiryaev A."/>
            <person name="Soop K."/>
            <person name="Spirin V."/>
            <person name="Szebenyi C."/>
            <person name="Tomsovsky M."/>
            <person name="Tulloss R.E."/>
            <person name="Uehling J."/>
            <person name="Grigoriev I.V."/>
            <person name="Vagvolgyi C."/>
            <person name="Papp T."/>
            <person name="Martin F.M."/>
            <person name="Miettinen O."/>
            <person name="Hibbett D.S."/>
            <person name="Nagy L.G."/>
        </authorList>
    </citation>
    <scope>NUCLEOTIDE SEQUENCE [LARGE SCALE GENOMIC DNA]</scope>
    <source>
        <strain evidence="2 3">CBS 166.37</strain>
    </source>
</reference>